<accession>A0A9P7BNH1</accession>
<sequence length="1034" mass="117976">MMQSVFANLKKPKYKPVDLKAFDEAISEGIAREYKSSQILKAINQRNEFPGAGRDASRGRGQYNQSYRDVSGELFQNSANFNNTNRNYGQYNQGHQDDDSYMEDIEIFGQYDQTYENDDSYMEDIETFDQYNHTYENDGLCAQSTEKFDKGRARNTNFSRSYNNEYGNATQPSKRYAYQSYPLQGQRNDNIPPQSTPAFGRGRGAFLNNNNIQETLVQPKERHSNNIFVSTGPIIGNEYNGHTSLNMGGPDRGFGASSNNINTKGWYVQPGERQTHQPFVSKQSTLEHQSDNQNASAKSGFNKSRLGFNNSKGQRNFAQPSEKSLASRQSTPKSQNDNVNLSSNNGLGRGRKGLENRGRMNISQSSEGLLQTQSKNQVQNKSQLQNKNQAQTVTAADRAARFGTTSKSEIYAQMKKNRVVEREQAIKDGLIPDPNAPRRLEDAIDFRGTCETKCPEFEMIEREIQNNVDRLEMDENGNLDRNKAVKAYRRSAAGNDQPLPADVRSPEALISTLDYLIKEVMSNYPLEKCHAFIRDRTRSIRQDFTLQNIRDVTAVEVHERIARFHILCLHEMCGMDESKFSEQQETEQLRKVLLSLMEFYEDLREEDIETPNEAEFRAYYIITHIRDKDVVRQISSQPAHIFKHPYVKQALKFHAMAQRSNEIEETSSRRNKAENAFGSQNNYASFFKLVADPHTSFLMACLLETHFPEVRKGALKAMNVAYMARAAGVEAEYVRKVLCYDSLAQCLKEAKHYGIGMDMSLKEPTLLFGLKHYESRAHVFLEPLSYLAQRKSVFLVEAKKDGKTFSEIVNGNTPKFNSAEIDKRIQQSLAADHVVMENEKVAEYNKNSVWDAEDFGLGISRRILRQIHDFNAKHPNISQKLNWQLIICTEDTQLQSSAWFKRKFNLDNEFLRNVDHYTTHNITSRMVVPNAYPVTRPIAEEIGGVVFAIPEQNGTETPEEKEEFWVRCSNRLAKLVKEISMFNPTAQFPMLITYFPISNETEATLKTVGLIQNTPYYETGNGGNQNCGRSKLAC</sequence>
<evidence type="ECO:0000259" key="2">
    <source>
        <dbReference type="Pfam" id="PF03399"/>
    </source>
</evidence>
<dbReference type="GO" id="GO:0006406">
    <property type="term" value="P:mRNA export from nucleus"/>
    <property type="evidence" value="ECO:0007669"/>
    <property type="project" value="TreeGrafter"/>
</dbReference>
<evidence type="ECO:0000256" key="1">
    <source>
        <dbReference type="SAM" id="MobiDB-lite"/>
    </source>
</evidence>
<protein>
    <recommendedName>
        <fullName evidence="2">SAC3/GANP/THP3 conserved domain-containing protein</fullName>
    </recommendedName>
</protein>
<feature type="region of interest" description="Disordered" evidence="1">
    <location>
        <begin position="246"/>
        <end position="396"/>
    </location>
</feature>
<feature type="compositionally biased region" description="Polar residues" evidence="1">
    <location>
        <begin position="361"/>
        <end position="394"/>
    </location>
</feature>
<dbReference type="GO" id="GO:0070390">
    <property type="term" value="C:transcription export complex 2"/>
    <property type="evidence" value="ECO:0007669"/>
    <property type="project" value="TreeGrafter"/>
</dbReference>
<reference evidence="3" key="1">
    <citation type="journal article" date="2020" name="Microb. Genom.">
        <title>Genetic diversity of clinical and environmental Mucorales isolates obtained from an investigation of mucormycosis cases among solid organ transplant recipients.</title>
        <authorList>
            <person name="Nguyen M.H."/>
            <person name="Kaul D."/>
            <person name="Muto C."/>
            <person name="Cheng S.J."/>
            <person name="Richter R.A."/>
            <person name="Bruno V.M."/>
            <person name="Liu G."/>
            <person name="Beyhan S."/>
            <person name="Sundermann A.J."/>
            <person name="Mounaud S."/>
            <person name="Pasculle A.W."/>
            <person name="Nierman W.C."/>
            <person name="Driscoll E."/>
            <person name="Cumbie R."/>
            <person name="Clancy C.J."/>
            <person name="Dupont C.L."/>
        </authorList>
    </citation>
    <scope>NUCLEOTIDE SEQUENCE</scope>
    <source>
        <strain evidence="3">GL11</strain>
    </source>
</reference>
<keyword evidence="4" id="KW-1185">Reference proteome</keyword>
<organism evidence="3 4">
    <name type="scientific">Rhizopus oryzae</name>
    <name type="common">Mucormycosis agent</name>
    <name type="synonym">Rhizopus arrhizus var. delemar</name>
    <dbReference type="NCBI Taxonomy" id="64495"/>
    <lineage>
        <taxon>Eukaryota</taxon>
        <taxon>Fungi</taxon>
        <taxon>Fungi incertae sedis</taxon>
        <taxon>Mucoromycota</taxon>
        <taxon>Mucoromycotina</taxon>
        <taxon>Mucoromycetes</taxon>
        <taxon>Mucorales</taxon>
        <taxon>Mucorineae</taxon>
        <taxon>Rhizopodaceae</taxon>
        <taxon>Rhizopus</taxon>
    </lineage>
</organism>
<dbReference type="InterPro" id="IPR005062">
    <property type="entry name" value="SAC3/GANP/THP3_conserved"/>
</dbReference>
<dbReference type="PANTHER" id="PTHR12436">
    <property type="entry name" value="80 KDA MCM3-ASSOCIATED PROTEIN"/>
    <property type="match status" value="1"/>
</dbReference>
<dbReference type="Proteomes" id="UP000716291">
    <property type="component" value="Unassembled WGS sequence"/>
</dbReference>
<dbReference type="Pfam" id="PF03399">
    <property type="entry name" value="SAC3_GANP"/>
    <property type="match status" value="1"/>
</dbReference>
<dbReference type="GO" id="GO:0005737">
    <property type="term" value="C:cytoplasm"/>
    <property type="evidence" value="ECO:0007669"/>
    <property type="project" value="TreeGrafter"/>
</dbReference>
<evidence type="ECO:0000313" key="4">
    <source>
        <dbReference type="Proteomes" id="UP000716291"/>
    </source>
</evidence>
<comment type="caution">
    <text evidence="3">The sequence shown here is derived from an EMBL/GenBank/DDBJ whole genome shotgun (WGS) entry which is preliminary data.</text>
</comment>
<evidence type="ECO:0000313" key="3">
    <source>
        <dbReference type="EMBL" id="KAG1303115.1"/>
    </source>
</evidence>
<feature type="domain" description="SAC3/GANP/THP3 conserved" evidence="2">
    <location>
        <begin position="454"/>
        <end position="757"/>
    </location>
</feature>
<name>A0A9P7BNH1_RHIOR</name>
<gene>
    <name evidence="3" type="ORF">G6F64_010350</name>
</gene>
<dbReference type="AlphaFoldDB" id="A0A9P7BNH1"/>
<feature type="compositionally biased region" description="Polar residues" evidence="1">
    <location>
        <begin position="276"/>
        <end position="346"/>
    </location>
</feature>
<dbReference type="InterPro" id="IPR045107">
    <property type="entry name" value="SAC3/GANP/THP3"/>
</dbReference>
<dbReference type="EMBL" id="JAANQT010002119">
    <property type="protein sequence ID" value="KAG1303115.1"/>
    <property type="molecule type" value="Genomic_DNA"/>
</dbReference>
<dbReference type="PANTHER" id="PTHR12436:SF3">
    <property type="entry name" value="GERMINAL-CENTER ASSOCIATED NUCLEAR PROTEIN"/>
    <property type="match status" value="1"/>
</dbReference>
<proteinExistence type="predicted"/>
<dbReference type="Gene3D" id="1.25.40.990">
    <property type="match status" value="1"/>
</dbReference>